<evidence type="ECO:0000259" key="10">
    <source>
        <dbReference type="PROSITE" id="PS51352"/>
    </source>
</evidence>
<organism evidence="11 12">
    <name type="scientific">Solilutibacter pythonis</name>
    <dbReference type="NCBI Taxonomy" id="2483112"/>
    <lineage>
        <taxon>Bacteria</taxon>
        <taxon>Pseudomonadati</taxon>
        <taxon>Pseudomonadota</taxon>
        <taxon>Gammaproteobacteria</taxon>
        <taxon>Lysobacterales</taxon>
        <taxon>Lysobacteraceae</taxon>
        <taxon>Solilutibacter</taxon>
    </lineage>
</organism>
<accession>A0A3M2HCX7</accession>
<evidence type="ECO:0000256" key="7">
    <source>
        <dbReference type="ARBA" id="ARBA00023284"/>
    </source>
</evidence>
<dbReference type="InterPro" id="IPR023205">
    <property type="entry name" value="DsbA/DsbL"/>
</dbReference>
<evidence type="ECO:0000256" key="8">
    <source>
        <dbReference type="SAM" id="MobiDB-lite"/>
    </source>
</evidence>
<proteinExistence type="inferred from homology"/>
<reference evidence="11 12" key="1">
    <citation type="submission" date="2018-10" db="EMBL/GenBank/DDBJ databases">
        <title>Proposal of Lysobacter pythonis sp. nov. isolated from royal pythons (Python regius).</title>
        <authorList>
            <person name="Hans-Juergen B."/>
            <person name="Huptas C."/>
            <person name="Sandra B."/>
            <person name="Igor L."/>
            <person name="Joachim S."/>
            <person name="Siegfried S."/>
            <person name="Mareike W."/>
            <person name="Peter K."/>
        </authorList>
    </citation>
    <scope>NUCLEOTIDE SEQUENCE [LARGE SCALE GENOMIC DNA]</scope>
    <source>
        <strain evidence="11 12">4284/11</strain>
    </source>
</reference>
<feature type="signal peptide" evidence="9">
    <location>
        <begin position="1"/>
        <end position="22"/>
    </location>
</feature>
<dbReference type="Pfam" id="PF01323">
    <property type="entry name" value="DSBA"/>
    <property type="match status" value="1"/>
</dbReference>
<dbReference type="InterPro" id="IPR050824">
    <property type="entry name" value="Thiol_disulfide_DsbA"/>
</dbReference>
<dbReference type="CDD" id="cd03019">
    <property type="entry name" value="DsbA_DsbA"/>
    <property type="match status" value="1"/>
</dbReference>
<dbReference type="InterPro" id="IPR013766">
    <property type="entry name" value="Thioredoxin_domain"/>
</dbReference>
<dbReference type="GO" id="GO:0042597">
    <property type="term" value="C:periplasmic space"/>
    <property type="evidence" value="ECO:0007669"/>
    <property type="project" value="UniProtKB-SubCell"/>
</dbReference>
<feature type="chain" id="PRO_5018010105" description="Thiol:disulfide interchange protein DsbA" evidence="9">
    <location>
        <begin position="23"/>
        <end position="249"/>
    </location>
</feature>
<evidence type="ECO:0000256" key="5">
    <source>
        <dbReference type="ARBA" id="ARBA00022764"/>
    </source>
</evidence>
<dbReference type="EMBL" id="RFLY01000028">
    <property type="protein sequence ID" value="RMH87551.1"/>
    <property type="molecule type" value="Genomic_DNA"/>
</dbReference>
<dbReference type="InterPro" id="IPR001853">
    <property type="entry name" value="DSBA-like_thioredoxin_dom"/>
</dbReference>
<keyword evidence="12" id="KW-1185">Reference proteome</keyword>
<comment type="subcellular location">
    <subcellularLocation>
        <location evidence="1">Periplasm</location>
    </subcellularLocation>
</comment>
<dbReference type="Gene3D" id="3.40.30.10">
    <property type="entry name" value="Glutaredoxin"/>
    <property type="match status" value="1"/>
</dbReference>
<comment type="caution">
    <text evidence="11">The sequence shown here is derived from an EMBL/GenBank/DDBJ whole genome shotgun (WGS) entry which is preliminary data.</text>
</comment>
<evidence type="ECO:0000256" key="6">
    <source>
        <dbReference type="ARBA" id="ARBA00023157"/>
    </source>
</evidence>
<evidence type="ECO:0000313" key="11">
    <source>
        <dbReference type="EMBL" id="RMH87551.1"/>
    </source>
</evidence>
<evidence type="ECO:0000256" key="9">
    <source>
        <dbReference type="SAM" id="SignalP"/>
    </source>
</evidence>
<feature type="compositionally biased region" description="Low complexity" evidence="8">
    <location>
        <begin position="24"/>
        <end position="51"/>
    </location>
</feature>
<evidence type="ECO:0000256" key="1">
    <source>
        <dbReference type="ARBA" id="ARBA00004418"/>
    </source>
</evidence>
<dbReference type="SUPFAM" id="SSF52833">
    <property type="entry name" value="Thioredoxin-like"/>
    <property type="match status" value="1"/>
</dbReference>
<keyword evidence="7" id="KW-0676">Redox-active center</keyword>
<protein>
    <recommendedName>
        <fullName evidence="3">Thiol:disulfide interchange protein DsbA</fullName>
    </recommendedName>
</protein>
<sequence>MMRPLTLTLPLLLILAACNKPAETPATNDSAPASATPASAGTAPPEAGGETAPPPAQTTAKDNLVPGKDYELVENGQPLQPLDGKVEVVEVFAYPCGHCAAFNPLVESWKKKLPADVRFNAVPLPSSDNDPAARVYYAAETTGQLDKVHQAMFDAIHLKRALRPNATSQDILDYLGKQGVDTQLLGEAMNSFAMTARLGQGYQFAQRSGVTGTPTLVVNGKYRVLGRSHEEQLQIANGLIAKERAAGAQ</sequence>
<dbReference type="PROSITE" id="PS51352">
    <property type="entry name" value="THIOREDOXIN_2"/>
    <property type="match status" value="1"/>
</dbReference>
<dbReference type="OrthoDB" id="9784896at2"/>
<feature type="region of interest" description="Disordered" evidence="8">
    <location>
        <begin position="23"/>
        <end position="63"/>
    </location>
</feature>
<evidence type="ECO:0000256" key="3">
    <source>
        <dbReference type="ARBA" id="ARBA00013831"/>
    </source>
</evidence>
<keyword evidence="6" id="KW-1015">Disulfide bond</keyword>
<dbReference type="Proteomes" id="UP000275012">
    <property type="component" value="Unassembled WGS sequence"/>
</dbReference>
<keyword evidence="5" id="KW-0574">Periplasm</keyword>
<dbReference type="PROSITE" id="PS51257">
    <property type="entry name" value="PROKAR_LIPOPROTEIN"/>
    <property type="match status" value="1"/>
</dbReference>
<name>A0A3M2HCX7_9GAMM</name>
<evidence type="ECO:0000256" key="2">
    <source>
        <dbReference type="ARBA" id="ARBA00005791"/>
    </source>
</evidence>
<dbReference type="PANTHER" id="PTHR35891:SF2">
    <property type="entry name" value="THIOL:DISULFIDE INTERCHANGE PROTEIN DSBA"/>
    <property type="match status" value="1"/>
</dbReference>
<dbReference type="RefSeq" id="WP_122102553.1">
    <property type="nucleotide sequence ID" value="NZ_RFLY01000028.1"/>
</dbReference>
<feature type="domain" description="Thioredoxin" evidence="10">
    <location>
        <begin position="46"/>
        <end position="194"/>
    </location>
</feature>
<dbReference type="GO" id="GO:0016491">
    <property type="term" value="F:oxidoreductase activity"/>
    <property type="evidence" value="ECO:0007669"/>
    <property type="project" value="InterPro"/>
</dbReference>
<comment type="similarity">
    <text evidence="2">Belongs to the thioredoxin family. DsbA subfamily.</text>
</comment>
<gene>
    <name evidence="11" type="ORF">EBB59_12865</name>
</gene>
<keyword evidence="4 9" id="KW-0732">Signal</keyword>
<evidence type="ECO:0000256" key="4">
    <source>
        <dbReference type="ARBA" id="ARBA00022729"/>
    </source>
</evidence>
<evidence type="ECO:0000313" key="12">
    <source>
        <dbReference type="Proteomes" id="UP000275012"/>
    </source>
</evidence>
<dbReference type="InterPro" id="IPR036249">
    <property type="entry name" value="Thioredoxin-like_sf"/>
</dbReference>
<dbReference type="PANTHER" id="PTHR35891">
    <property type="entry name" value="THIOL:DISULFIDE INTERCHANGE PROTEIN DSBA"/>
    <property type="match status" value="1"/>
</dbReference>
<dbReference type="AlphaFoldDB" id="A0A3M2HCX7"/>